<name>K8EF02_9CHLO</name>
<dbReference type="InterPro" id="IPR002110">
    <property type="entry name" value="Ankyrin_rpt"/>
</dbReference>
<protein>
    <recommendedName>
        <fullName evidence="4">Ankyrin repeat protein</fullName>
    </recommendedName>
</protein>
<dbReference type="Proteomes" id="UP000198341">
    <property type="component" value="Chromosome 5"/>
</dbReference>
<proteinExistence type="predicted"/>
<dbReference type="AlphaFoldDB" id="K8EF02"/>
<dbReference type="PANTHER" id="PTHR46586:SF3">
    <property type="entry name" value="ANKYRIN REPEAT-CONTAINING PROTEIN"/>
    <property type="match status" value="1"/>
</dbReference>
<evidence type="ECO:0000256" key="1">
    <source>
        <dbReference type="SAM" id="Phobius"/>
    </source>
</evidence>
<dbReference type="EMBL" id="FO082274">
    <property type="protein sequence ID" value="CCO16611.1"/>
    <property type="molecule type" value="Genomic_DNA"/>
</dbReference>
<reference evidence="2 3" key="1">
    <citation type="submission" date="2011-10" db="EMBL/GenBank/DDBJ databases">
        <authorList>
            <person name="Genoscope - CEA"/>
        </authorList>
    </citation>
    <scope>NUCLEOTIDE SEQUENCE [LARGE SCALE GENOMIC DNA]</scope>
    <source>
        <strain evidence="2 3">RCC 1105</strain>
    </source>
</reference>
<keyword evidence="1" id="KW-0812">Transmembrane</keyword>
<dbReference type="RefSeq" id="XP_007513053.1">
    <property type="nucleotide sequence ID" value="XM_007512991.1"/>
</dbReference>
<dbReference type="InterPro" id="IPR036770">
    <property type="entry name" value="Ankyrin_rpt-contain_sf"/>
</dbReference>
<dbReference type="InterPro" id="IPR052050">
    <property type="entry name" value="SecEffector_AnkRepeat"/>
</dbReference>
<organism evidence="2 3">
    <name type="scientific">Bathycoccus prasinos</name>
    <dbReference type="NCBI Taxonomy" id="41875"/>
    <lineage>
        <taxon>Eukaryota</taxon>
        <taxon>Viridiplantae</taxon>
        <taxon>Chlorophyta</taxon>
        <taxon>Mamiellophyceae</taxon>
        <taxon>Mamiellales</taxon>
        <taxon>Bathycoccaceae</taxon>
        <taxon>Bathycoccus</taxon>
    </lineage>
</organism>
<gene>
    <name evidence="2" type="ORF">Bathy05g04380</name>
</gene>
<dbReference type="Gene3D" id="1.25.40.20">
    <property type="entry name" value="Ankyrin repeat-containing domain"/>
    <property type="match status" value="1"/>
</dbReference>
<dbReference type="SUPFAM" id="SSF48403">
    <property type="entry name" value="Ankyrin repeat"/>
    <property type="match status" value="1"/>
</dbReference>
<keyword evidence="1" id="KW-0472">Membrane</keyword>
<dbReference type="OrthoDB" id="194358at2759"/>
<keyword evidence="3" id="KW-1185">Reference proteome</keyword>
<accession>K8EF02</accession>
<feature type="transmembrane region" description="Helical" evidence="1">
    <location>
        <begin position="15"/>
        <end position="32"/>
    </location>
</feature>
<keyword evidence="1" id="KW-1133">Transmembrane helix</keyword>
<evidence type="ECO:0000313" key="3">
    <source>
        <dbReference type="Proteomes" id="UP000198341"/>
    </source>
</evidence>
<evidence type="ECO:0008006" key="4">
    <source>
        <dbReference type="Google" id="ProtNLM"/>
    </source>
</evidence>
<dbReference type="GeneID" id="19015941"/>
<evidence type="ECO:0000313" key="2">
    <source>
        <dbReference type="EMBL" id="CCO16611.1"/>
    </source>
</evidence>
<dbReference type="PANTHER" id="PTHR46586">
    <property type="entry name" value="ANKYRIN REPEAT-CONTAINING PROTEIN"/>
    <property type="match status" value="1"/>
</dbReference>
<dbReference type="Pfam" id="PF12796">
    <property type="entry name" value="Ank_2"/>
    <property type="match status" value="1"/>
</dbReference>
<sequence>MEYKYERNTTEQKNVFVLILIILIILIMGKGLSGAQKRKKRKERENALAEHIENLERLKLGPTKLWTGLVLHHKDVFVSHVISKLNETDRCFFASVNRESCDVLKYAGVNVSGLSASVYECSSISTLEWAWNHMDWGEKDTQGNVVDQAWFCRQVAETNKLEFLEWAREVKHCGWDESTIKVAADIGNLEMLKYCFSNGCPCDEEKSCKQAAIGGNLDCLRFLVDKVKPSRDTEGKAAIQASGYGRINILKYLVEERKISDVVKFALVGNAALYGRLDCLKYLIEEAKVPLDLWSYIAWARYREHHECENYLLEKRCPEPTDEQYAKFIQDRQPA</sequence>
<dbReference type="KEGG" id="bpg:Bathy05g04380"/>